<organism evidence="3 4">
    <name type="scientific">Penstemon smallii</name>
    <dbReference type="NCBI Taxonomy" id="265156"/>
    <lineage>
        <taxon>Eukaryota</taxon>
        <taxon>Viridiplantae</taxon>
        <taxon>Streptophyta</taxon>
        <taxon>Embryophyta</taxon>
        <taxon>Tracheophyta</taxon>
        <taxon>Spermatophyta</taxon>
        <taxon>Magnoliopsida</taxon>
        <taxon>eudicotyledons</taxon>
        <taxon>Gunneridae</taxon>
        <taxon>Pentapetalae</taxon>
        <taxon>asterids</taxon>
        <taxon>lamiids</taxon>
        <taxon>Lamiales</taxon>
        <taxon>Plantaginaceae</taxon>
        <taxon>Cheloneae</taxon>
        <taxon>Penstemon</taxon>
    </lineage>
</organism>
<feature type="region of interest" description="Disordered" evidence="1">
    <location>
        <begin position="38"/>
        <end position="90"/>
    </location>
</feature>
<feature type="region of interest" description="Disordered" evidence="1">
    <location>
        <begin position="1"/>
        <end position="21"/>
    </location>
</feature>
<feature type="domain" description="G-patch" evidence="2">
    <location>
        <begin position="643"/>
        <end position="688"/>
    </location>
</feature>
<evidence type="ECO:0000259" key="2">
    <source>
        <dbReference type="PROSITE" id="PS50174"/>
    </source>
</evidence>
<dbReference type="Proteomes" id="UP001634393">
    <property type="component" value="Unassembled WGS sequence"/>
</dbReference>
<dbReference type="PANTHER" id="PTHR47423">
    <property type="entry name" value="G-PATCH DOMAIN CONTAINING PROTEIN"/>
    <property type="match status" value="1"/>
</dbReference>
<accession>A0ABD3TUB0</accession>
<feature type="compositionally biased region" description="Basic residues" evidence="1">
    <location>
        <begin position="1"/>
        <end position="18"/>
    </location>
</feature>
<evidence type="ECO:0000313" key="3">
    <source>
        <dbReference type="EMBL" id="KAL3840709.1"/>
    </source>
</evidence>
<name>A0ABD3TUB0_9LAMI</name>
<feature type="region of interest" description="Disordered" evidence="1">
    <location>
        <begin position="659"/>
        <end position="688"/>
    </location>
</feature>
<sequence>MGGYKRKKLNKSKSRGRRMVSANRSLFVEGGVLSDWSSFSSPPSIGSKGINGGNGSLKHGLRSVNQKGINSSSKTGSVPGMRRQSKQSRENGVCFVYPQENAFVDGGENQESNLDISDPTLLIGSEKPPIVAYVDEGHIKESQTVEYIYDYTSGFTLDESSNRGMGFSDEVGTTSNGIGSSSKIEEKESVSMNLSFYDEGEVDADAKCVHGSNAEVGKDFLTEDSPGYLLIGGTKIYTQDISDEDDVDPEKELIDEESYSSSVSEDDSETSDWDGLWYSGSDIDDEMAADYLEGIGGVDNIINVDQLVGQIPDLSDDYGDYETPQRFGEFSYQEAPRGYVMKNFGSGRKYRTKYQKSKSGHFASSSAIDGLMLVKEPTSVSWRRKHHSRVPQSWPLEARKSKRSRKILGVKRKHNKKTISTKHRDRMMHCSVNLQKKNLIIGDYDEDEDISFINGKPFKVNKHAAKKVARDKSNKKEAKKNKRTRKEGSYAADQPLSFISSGILNTEKVELGTIESNETKDTCNENKSVPNLVDYGAFEMHTTGFGSKMMAKMGYVEGGGLGKEGQGMAQPIEVFKRPKSLGLGARVPETSDEAKNLQPKPKSIRRSSRSSRTNSKSTKKEIRTNVKSIKEEIHKFGSFEKHTKGFGSKMMAKMGFLEGNGLGKDSQGMVDPLVSVRRPKSRGLGARS</sequence>
<keyword evidence="4" id="KW-1185">Reference proteome</keyword>
<feature type="domain" description="G-patch" evidence="2">
    <location>
        <begin position="542"/>
        <end position="588"/>
    </location>
</feature>
<dbReference type="EMBL" id="JBJXBP010000003">
    <property type="protein sequence ID" value="KAL3840709.1"/>
    <property type="molecule type" value="Genomic_DNA"/>
</dbReference>
<dbReference type="SMART" id="SM00443">
    <property type="entry name" value="G_patch"/>
    <property type="match status" value="2"/>
</dbReference>
<protein>
    <recommendedName>
        <fullName evidence="2">G-patch domain-containing protein</fullName>
    </recommendedName>
</protein>
<dbReference type="AlphaFoldDB" id="A0ABD3TUB0"/>
<proteinExistence type="predicted"/>
<evidence type="ECO:0000313" key="4">
    <source>
        <dbReference type="Proteomes" id="UP001634393"/>
    </source>
</evidence>
<feature type="region of interest" description="Disordered" evidence="1">
    <location>
        <begin position="463"/>
        <end position="491"/>
    </location>
</feature>
<dbReference type="InterPro" id="IPR000467">
    <property type="entry name" value="G_patch_dom"/>
</dbReference>
<comment type="caution">
    <text evidence="3">The sequence shown here is derived from an EMBL/GenBank/DDBJ whole genome shotgun (WGS) entry which is preliminary data.</text>
</comment>
<gene>
    <name evidence="3" type="ORF">ACJIZ3_025300</name>
</gene>
<feature type="region of interest" description="Disordered" evidence="1">
    <location>
        <begin position="240"/>
        <end position="272"/>
    </location>
</feature>
<dbReference type="PANTHER" id="PTHR47423:SF2">
    <property type="entry name" value="PROTEIN SQS1"/>
    <property type="match status" value="1"/>
</dbReference>
<dbReference type="Pfam" id="PF01585">
    <property type="entry name" value="G-patch"/>
    <property type="match status" value="2"/>
</dbReference>
<feature type="compositionally biased region" description="Acidic residues" evidence="1">
    <location>
        <begin position="241"/>
        <end position="272"/>
    </location>
</feature>
<reference evidence="3 4" key="1">
    <citation type="submission" date="2024-12" db="EMBL/GenBank/DDBJ databases">
        <title>The unique morphological basis and parallel evolutionary history of personate flowers in Penstemon.</title>
        <authorList>
            <person name="Depatie T.H."/>
            <person name="Wessinger C.A."/>
        </authorList>
    </citation>
    <scope>NUCLEOTIDE SEQUENCE [LARGE SCALE GENOMIC DNA]</scope>
    <source>
        <strain evidence="3">WTNN_2</strain>
        <tissue evidence="3">Leaf</tissue>
    </source>
</reference>
<feature type="compositionally biased region" description="Low complexity" evidence="1">
    <location>
        <begin position="38"/>
        <end position="48"/>
    </location>
</feature>
<evidence type="ECO:0000256" key="1">
    <source>
        <dbReference type="SAM" id="MobiDB-lite"/>
    </source>
</evidence>
<dbReference type="PROSITE" id="PS50174">
    <property type="entry name" value="G_PATCH"/>
    <property type="match status" value="2"/>
</dbReference>
<feature type="region of interest" description="Disordered" evidence="1">
    <location>
        <begin position="583"/>
        <end position="626"/>
    </location>
</feature>
<feature type="compositionally biased region" description="Polar residues" evidence="1">
    <location>
        <begin position="63"/>
        <end position="76"/>
    </location>
</feature>